<keyword evidence="2 4" id="KW-0238">DNA-binding</keyword>
<organism evidence="6 7">
    <name type="scientific">Jiangella aurantiaca</name>
    <dbReference type="NCBI Taxonomy" id="2530373"/>
    <lineage>
        <taxon>Bacteria</taxon>
        <taxon>Bacillati</taxon>
        <taxon>Actinomycetota</taxon>
        <taxon>Actinomycetes</taxon>
        <taxon>Jiangellales</taxon>
        <taxon>Jiangellaceae</taxon>
        <taxon>Jiangella</taxon>
    </lineage>
</organism>
<dbReference type="GO" id="GO:0003677">
    <property type="term" value="F:DNA binding"/>
    <property type="evidence" value="ECO:0007669"/>
    <property type="project" value="UniProtKB-UniRule"/>
</dbReference>
<dbReference type="PRINTS" id="PR00455">
    <property type="entry name" value="HTHTETR"/>
</dbReference>
<feature type="DNA-binding region" description="H-T-H motif" evidence="4">
    <location>
        <begin position="34"/>
        <end position="53"/>
    </location>
</feature>
<evidence type="ECO:0000256" key="4">
    <source>
        <dbReference type="PROSITE-ProRule" id="PRU00335"/>
    </source>
</evidence>
<keyword evidence="3" id="KW-0804">Transcription</keyword>
<accession>A0A4R5ABL2</accession>
<keyword evidence="7" id="KW-1185">Reference proteome</keyword>
<dbReference type="OrthoDB" id="4214267at2"/>
<dbReference type="InterPro" id="IPR001647">
    <property type="entry name" value="HTH_TetR"/>
</dbReference>
<dbReference type="RefSeq" id="WP_132103691.1">
    <property type="nucleotide sequence ID" value="NZ_SMLB01000016.1"/>
</dbReference>
<evidence type="ECO:0000256" key="2">
    <source>
        <dbReference type="ARBA" id="ARBA00023125"/>
    </source>
</evidence>
<dbReference type="SUPFAM" id="SSF46689">
    <property type="entry name" value="Homeodomain-like"/>
    <property type="match status" value="1"/>
</dbReference>
<proteinExistence type="predicted"/>
<dbReference type="SUPFAM" id="SSF48498">
    <property type="entry name" value="Tetracyclin repressor-like, C-terminal domain"/>
    <property type="match status" value="1"/>
</dbReference>
<keyword evidence="1" id="KW-0805">Transcription regulation</keyword>
<name>A0A4R5ABL2_9ACTN</name>
<evidence type="ECO:0000313" key="7">
    <source>
        <dbReference type="Proteomes" id="UP000295217"/>
    </source>
</evidence>
<evidence type="ECO:0000259" key="5">
    <source>
        <dbReference type="PROSITE" id="PS50977"/>
    </source>
</evidence>
<protein>
    <submittedName>
        <fullName evidence="6">TetR/AcrR family transcriptional regulator</fullName>
    </submittedName>
</protein>
<feature type="domain" description="HTH tetR-type" evidence="5">
    <location>
        <begin position="11"/>
        <end position="71"/>
    </location>
</feature>
<dbReference type="InterPro" id="IPR009057">
    <property type="entry name" value="Homeodomain-like_sf"/>
</dbReference>
<dbReference type="PANTHER" id="PTHR47506">
    <property type="entry name" value="TRANSCRIPTIONAL REGULATORY PROTEIN"/>
    <property type="match status" value="1"/>
</dbReference>
<evidence type="ECO:0000256" key="1">
    <source>
        <dbReference type="ARBA" id="ARBA00023015"/>
    </source>
</evidence>
<dbReference type="Proteomes" id="UP000295217">
    <property type="component" value="Unassembled WGS sequence"/>
</dbReference>
<evidence type="ECO:0000256" key="3">
    <source>
        <dbReference type="ARBA" id="ARBA00023163"/>
    </source>
</evidence>
<gene>
    <name evidence="6" type="ORF">E1262_13660</name>
</gene>
<reference evidence="6 7" key="1">
    <citation type="submission" date="2019-02" db="EMBL/GenBank/DDBJ databases">
        <title>Draft genome sequences of novel Actinobacteria.</title>
        <authorList>
            <person name="Sahin N."/>
            <person name="Ay H."/>
            <person name="Saygin H."/>
        </authorList>
    </citation>
    <scope>NUCLEOTIDE SEQUENCE [LARGE SCALE GENOMIC DNA]</scope>
    <source>
        <strain evidence="6 7">8K307</strain>
    </source>
</reference>
<dbReference type="InterPro" id="IPR036271">
    <property type="entry name" value="Tet_transcr_reg_TetR-rel_C_sf"/>
</dbReference>
<comment type="caution">
    <text evidence="6">The sequence shown here is derived from an EMBL/GenBank/DDBJ whole genome shotgun (WGS) entry which is preliminary data.</text>
</comment>
<dbReference type="Gene3D" id="1.10.357.10">
    <property type="entry name" value="Tetracycline Repressor, domain 2"/>
    <property type="match status" value="1"/>
</dbReference>
<dbReference type="EMBL" id="SMLB01000016">
    <property type="protein sequence ID" value="TDD69075.1"/>
    <property type="molecule type" value="Genomic_DNA"/>
</dbReference>
<evidence type="ECO:0000313" key="6">
    <source>
        <dbReference type="EMBL" id="TDD69075.1"/>
    </source>
</evidence>
<sequence length="203" mass="21886">MARRHPAGQLTPAGQRLLDTASALFYRHGIRAVGVDAIAEAAGTTKKTLYDRFGSKDALVALYLSRRFERWREFVATHLDEHAPEPGPERVLAVYDALAEWQRDAERGCAFVNAFAEIGGTDHPGVAVIRAEKETVRELYVRLVTEAGVQAAEATELGLRLALLHEGALVTMTAGGRPDALTHARAAAADLLAAALPGVRVRV</sequence>
<dbReference type="PANTHER" id="PTHR47506:SF1">
    <property type="entry name" value="HTH-TYPE TRANSCRIPTIONAL REGULATOR YJDC"/>
    <property type="match status" value="1"/>
</dbReference>
<dbReference type="AlphaFoldDB" id="A0A4R5ABL2"/>
<dbReference type="PROSITE" id="PS50977">
    <property type="entry name" value="HTH_TETR_2"/>
    <property type="match status" value="1"/>
</dbReference>
<dbReference type="Pfam" id="PF00440">
    <property type="entry name" value="TetR_N"/>
    <property type="match status" value="1"/>
</dbReference>